<dbReference type="Pfam" id="PF00338">
    <property type="entry name" value="Ribosomal_S10"/>
    <property type="match status" value="1"/>
</dbReference>
<dbReference type="GO" id="GO:0005840">
    <property type="term" value="C:ribosome"/>
    <property type="evidence" value="ECO:0007669"/>
    <property type="project" value="UniProtKB-KW"/>
</dbReference>
<gene>
    <name evidence="4" type="primary">rps10</name>
</gene>
<keyword evidence="4" id="KW-0496">Mitochondrion</keyword>
<organism evidence="4">
    <name type="scientific">Protohalopteris sp</name>
    <dbReference type="NCBI Taxonomy" id="2843287"/>
    <lineage>
        <taxon>Eukaryota</taxon>
        <taxon>Sar</taxon>
        <taxon>Stramenopiles</taxon>
        <taxon>Ochrophyta</taxon>
        <taxon>PX clade</taxon>
        <taxon>Phaeophyceae</taxon>
        <taxon>Sphacelariales</taxon>
        <taxon>Stypocaulaceae</taxon>
        <taxon>Protohalopteris</taxon>
    </lineage>
</organism>
<dbReference type="GO" id="GO:1990904">
    <property type="term" value="C:ribonucleoprotein complex"/>
    <property type="evidence" value="ECO:0007669"/>
    <property type="project" value="UniProtKB-KW"/>
</dbReference>
<dbReference type="AlphaFoldDB" id="A0A8F0FD74"/>
<keyword evidence="1 4" id="KW-0689">Ribosomal protein</keyword>
<evidence type="ECO:0000313" key="4">
    <source>
        <dbReference type="EMBL" id="QWK44939.1"/>
    </source>
</evidence>
<reference evidence="4" key="1">
    <citation type="journal article" date="2021" name="Genome Biol. Evol.">
        <title>Genomic rearrangements and sequence evolution across brown algal organelles.</title>
        <authorList>
            <person name="Starko S."/>
            <person name="Bringloe T.T."/>
            <person name="Gomez M.S."/>
            <person name="Darby H."/>
            <person name="Graham S.W."/>
            <person name="Martone P.T."/>
        </authorList>
    </citation>
    <scope>NUCLEOTIDE SEQUENCE</scope>
</reference>
<evidence type="ECO:0000256" key="1">
    <source>
        <dbReference type="ARBA" id="ARBA00022980"/>
    </source>
</evidence>
<keyword evidence="2" id="KW-0687">Ribonucleoprotein</keyword>
<geneLocation type="mitochondrion" evidence="4"/>
<protein>
    <submittedName>
        <fullName evidence="4">Ribosomal protein S10</fullName>
    </submittedName>
</protein>
<dbReference type="EMBL" id="MZ156064">
    <property type="protein sequence ID" value="QWK44939.1"/>
    <property type="molecule type" value="Genomic_DNA"/>
</dbReference>
<evidence type="ECO:0000259" key="3">
    <source>
        <dbReference type="Pfam" id="PF00338"/>
    </source>
</evidence>
<accession>A0A8F0FD74</accession>
<dbReference type="InterPro" id="IPR036838">
    <property type="entry name" value="Ribosomal_uS10_dom_sf"/>
</dbReference>
<dbReference type="SUPFAM" id="SSF54999">
    <property type="entry name" value="Ribosomal protein S10"/>
    <property type="match status" value="1"/>
</dbReference>
<dbReference type="Gene3D" id="3.30.70.600">
    <property type="entry name" value="Ribosomal protein S10 domain"/>
    <property type="match status" value="1"/>
</dbReference>
<dbReference type="InterPro" id="IPR027486">
    <property type="entry name" value="Ribosomal_uS10_dom"/>
</dbReference>
<name>A0A8F0FD74_9PHAE</name>
<sequence>MQKKNFNSNNQVYLCNIWVQSTSLKSLKLWVRSLPMYPVCFGLPLKIKRFTVFRSPLGNKTAKDQYEKREYCFFLSISSKNAPRILAFLEVSQQVIHVKIKSSTSSTSLVGKNMF</sequence>
<proteinExistence type="predicted"/>
<evidence type="ECO:0000256" key="2">
    <source>
        <dbReference type="ARBA" id="ARBA00023274"/>
    </source>
</evidence>
<feature type="domain" description="Small ribosomal subunit protein uS10" evidence="3">
    <location>
        <begin position="42"/>
        <end position="99"/>
    </location>
</feature>